<organism evidence="2">
    <name type="scientific">marine sediment metagenome</name>
    <dbReference type="NCBI Taxonomy" id="412755"/>
    <lineage>
        <taxon>unclassified sequences</taxon>
        <taxon>metagenomes</taxon>
        <taxon>ecological metagenomes</taxon>
    </lineage>
</organism>
<comment type="caution">
    <text evidence="2">The sequence shown here is derived from an EMBL/GenBank/DDBJ whole genome shotgun (WGS) entry which is preliminary data.</text>
</comment>
<protein>
    <submittedName>
        <fullName evidence="2">Uncharacterized protein</fullName>
    </submittedName>
</protein>
<reference evidence="2" key="1">
    <citation type="journal article" date="2015" name="Nature">
        <title>Complex archaea that bridge the gap between prokaryotes and eukaryotes.</title>
        <authorList>
            <person name="Spang A."/>
            <person name="Saw J.H."/>
            <person name="Jorgensen S.L."/>
            <person name="Zaremba-Niedzwiedzka K."/>
            <person name="Martijn J."/>
            <person name="Lind A.E."/>
            <person name="van Eijk R."/>
            <person name="Schleper C."/>
            <person name="Guy L."/>
            <person name="Ettema T.J."/>
        </authorList>
    </citation>
    <scope>NUCLEOTIDE SEQUENCE</scope>
</reference>
<feature type="compositionally biased region" description="Acidic residues" evidence="1">
    <location>
        <begin position="24"/>
        <end position="50"/>
    </location>
</feature>
<proteinExistence type="predicted"/>
<feature type="region of interest" description="Disordered" evidence="1">
    <location>
        <begin position="1"/>
        <end position="94"/>
    </location>
</feature>
<evidence type="ECO:0000313" key="2">
    <source>
        <dbReference type="EMBL" id="KKK70615.1"/>
    </source>
</evidence>
<evidence type="ECO:0000256" key="1">
    <source>
        <dbReference type="SAM" id="MobiDB-lite"/>
    </source>
</evidence>
<name>A0A0F8YAA5_9ZZZZ</name>
<sequence>MQENASPTKEAPLPVAPEEKVITEPEEESEEEVTAEPEEQQEPEPEEGTQDEPLTPTPFSSEDFKDDTEFQSFLEGKESKAHRQGQIRETGRRKETQLLVTQVMQGVNSLNKTLTDAAKAGNLADNFQDIIRENAPVLGAYG</sequence>
<gene>
    <name evidence="2" type="ORF">LCGC14_2922200</name>
</gene>
<feature type="non-terminal residue" evidence="2">
    <location>
        <position position="142"/>
    </location>
</feature>
<dbReference type="EMBL" id="LAZR01058107">
    <property type="protein sequence ID" value="KKK70615.1"/>
    <property type="molecule type" value="Genomic_DNA"/>
</dbReference>
<dbReference type="AlphaFoldDB" id="A0A0F8YAA5"/>
<accession>A0A0F8YAA5</accession>